<dbReference type="PANTHER" id="PTHR43632:SF1">
    <property type="entry name" value="PERMEASE COMPONENT OF TUNGSTATE ABC TRANSPORTER"/>
    <property type="match status" value="1"/>
</dbReference>
<organism evidence="7 8">
    <name type="scientific">Motiliproteus coralliicola</name>
    <dbReference type="NCBI Taxonomy" id="2283196"/>
    <lineage>
        <taxon>Bacteria</taxon>
        <taxon>Pseudomonadati</taxon>
        <taxon>Pseudomonadota</taxon>
        <taxon>Gammaproteobacteria</taxon>
        <taxon>Oceanospirillales</taxon>
        <taxon>Oceanospirillaceae</taxon>
        <taxon>Motiliproteus</taxon>
    </lineage>
</organism>
<feature type="transmembrane region" description="Helical" evidence="5">
    <location>
        <begin position="34"/>
        <end position="54"/>
    </location>
</feature>
<feature type="transmembrane region" description="Helical" evidence="5">
    <location>
        <begin position="61"/>
        <end position="84"/>
    </location>
</feature>
<dbReference type="GO" id="GO:0005886">
    <property type="term" value="C:plasma membrane"/>
    <property type="evidence" value="ECO:0007669"/>
    <property type="project" value="UniProtKB-SubCell"/>
</dbReference>
<dbReference type="CDD" id="cd06261">
    <property type="entry name" value="TM_PBP2"/>
    <property type="match status" value="1"/>
</dbReference>
<dbReference type="Pfam" id="PF00528">
    <property type="entry name" value="BPD_transp_1"/>
    <property type="match status" value="1"/>
</dbReference>
<accession>A0A369WE51</accession>
<evidence type="ECO:0000256" key="2">
    <source>
        <dbReference type="ARBA" id="ARBA00022692"/>
    </source>
</evidence>
<dbReference type="GO" id="GO:0055085">
    <property type="term" value="P:transmembrane transport"/>
    <property type="evidence" value="ECO:0007669"/>
    <property type="project" value="InterPro"/>
</dbReference>
<protein>
    <submittedName>
        <fullName evidence="7">ABC transporter permease subunit</fullName>
    </submittedName>
</protein>
<dbReference type="SUPFAM" id="SSF161098">
    <property type="entry name" value="MetI-like"/>
    <property type="match status" value="1"/>
</dbReference>
<evidence type="ECO:0000256" key="4">
    <source>
        <dbReference type="ARBA" id="ARBA00023136"/>
    </source>
</evidence>
<comment type="caution">
    <text evidence="7">The sequence shown here is derived from an EMBL/GenBank/DDBJ whole genome shotgun (WGS) entry which is preliminary data.</text>
</comment>
<dbReference type="EMBL" id="QQOH01000003">
    <property type="protein sequence ID" value="RDE19573.1"/>
    <property type="molecule type" value="Genomic_DNA"/>
</dbReference>
<keyword evidence="5" id="KW-0813">Transport</keyword>
<feature type="domain" description="ABC transmembrane type-1" evidence="6">
    <location>
        <begin position="30"/>
        <end position="222"/>
    </location>
</feature>
<dbReference type="InterPro" id="IPR000515">
    <property type="entry name" value="MetI-like"/>
</dbReference>
<dbReference type="OrthoDB" id="9781724at2"/>
<dbReference type="NCBIfam" id="NF038017">
    <property type="entry name" value="ABC_perm1"/>
    <property type="match status" value="1"/>
</dbReference>
<evidence type="ECO:0000256" key="3">
    <source>
        <dbReference type="ARBA" id="ARBA00022989"/>
    </source>
</evidence>
<evidence type="ECO:0000259" key="6">
    <source>
        <dbReference type="PROSITE" id="PS50928"/>
    </source>
</evidence>
<dbReference type="Proteomes" id="UP000253769">
    <property type="component" value="Unassembled WGS sequence"/>
</dbReference>
<comment type="similarity">
    <text evidence="5">Belongs to the binding-protein-dependent transport system permease family.</text>
</comment>
<evidence type="ECO:0000256" key="1">
    <source>
        <dbReference type="ARBA" id="ARBA00004651"/>
    </source>
</evidence>
<feature type="transmembrane region" description="Helical" evidence="5">
    <location>
        <begin position="144"/>
        <end position="167"/>
    </location>
</feature>
<feature type="transmembrane region" description="Helical" evidence="5">
    <location>
        <begin position="204"/>
        <end position="225"/>
    </location>
</feature>
<feature type="transmembrane region" description="Helical" evidence="5">
    <location>
        <begin position="104"/>
        <end position="123"/>
    </location>
</feature>
<dbReference type="InterPro" id="IPR049783">
    <property type="entry name" value="ABC_perm_TupB-like"/>
</dbReference>
<evidence type="ECO:0000313" key="7">
    <source>
        <dbReference type="EMBL" id="RDE19573.1"/>
    </source>
</evidence>
<sequence length="235" mass="24811">MQSLSATTLEAISLLLSGDAKLWSIIAVSFSTTLKAIVIATPVAFVVGCALTLLQFPGRWALISLFNSLLSVPTVVVGLLLYLLLSRSGPFGDLRLLFTDTAMVLGQIALAFPVLVAMSLACFKGADRSAWETARTLGASPLRAFGTLILELRYGLAAACIAAYGRIISEVGCSMMVGGNILNHTRNIPTAIALETSKGEFAQGIALGLVLLLLALGLNICIAYLHRRVEGRAEC</sequence>
<keyword evidence="4 5" id="KW-0472">Membrane</keyword>
<keyword evidence="2 5" id="KW-0812">Transmembrane</keyword>
<dbReference type="PANTHER" id="PTHR43632">
    <property type="entry name" value="PERMEASE COMPONENT OF TUNGSTATE ABC TRANSPORTER"/>
    <property type="match status" value="1"/>
</dbReference>
<dbReference type="Gene3D" id="1.10.3720.10">
    <property type="entry name" value="MetI-like"/>
    <property type="match status" value="1"/>
</dbReference>
<proteinExistence type="inferred from homology"/>
<gene>
    <name evidence="7" type="ORF">DV711_11845</name>
</gene>
<dbReference type="RefSeq" id="WP_114695919.1">
    <property type="nucleotide sequence ID" value="NZ_QQOH01000003.1"/>
</dbReference>
<dbReference type="PROSITE" id="PS50928">
    <property type="entry name" value="ABC_TM1"/>
    <property type="match status" value="1"/>
</dbReference>
<name>A0A369WE51_9GAMM</name>
<reference evidence="7 8" key="1">
    <citation type="submission" date="2018-07" db="EMBL/GenBank/DDBJ databases">
        <title>Motiliproteus coralliicola sp. nov., a bacterium isolated from Coral.</title>
        <authorList>
            <person name="Wang G."/>
        </authorList>
    </citation>
    <scope>NUCLEOTIDE SEQUENCE [LARGE SCALE GENOMIC DNA]</scope>
    <source>
        <strain evidence="7 8">C34</strain>
    </source>
</reference>
<keyword evidence="8" id="KW-1185">Reference proteome</keyword>
<comment type="subcellular location">
    <subcellularLocation>
        <location evidence="1 5">Cell membrane</location>
        <topology evidence="1 5">Multi-pass membrane protein</topology>
    </subcellularLocation>
</comment>
<evidence type="ECO:0000256" key="5">
    <source>
        <dbReference type="RuleBase" id="RU363032"/>
    </source>
</evidence>
<dbReference type="InterPro" id="IPR035906">
    <property type="entry name" value="MetI-like_sf"/>
</dbReference>
<evidence type="ECO:0000313" key="8">
    <source>
        <dbReference type="Proteomes" id="UP000253769"/>
    </source>
</evidence>
<keyword evidence="3 5" id="KW-1133">Transmembrane helix</keyword>
<dbReference type="AlphaFoldDB" id="A0A369WE51"/>